<sequence length="216" mass="23332">MINVVVADDSEIVRRGLSEIIDAGADLHVIAQAWDGHSAVEAARRYAPDIVLLDIRMPGMDGLTAARHIRELPQAPRVIILTTFSEDEYVDEAIRAGACGFLLKDTPPPHLLHALREVAAGKATLDPAVTGRILSTFADQAPRISPAEERLLATLTERDITLLRLIARGLSNADIGTTLHLAEGTVKGQVSRLFSKIGADNRVQAARLAYRAGLEH</sequence>
<dbReference type="GO" id="GO:0006355">
    <property type="term" value="P:regulation of DNA-templated transcription"/>
    <property type="evidence" value="ECO:0007669"/>
    <property type="project" value="InterPro"/>
</dbReference>
<evidence type="ECO:0000256" key="1">
    <source>
        <dbReference type="ARBA" id="ARBA00022553"/>
    </source>
</evidence>
<dbReference type="InterPro" id="IPR000792">
    <property type="entry name" value="Tscrpt_reg_LuxR_C"/>
</dbReference>
<keyword evidence="2" id="KW-0805">Transcription regulation</keyword>
<keyword evidence="3" id="KW-0238">DNA-binding</keyword>
<dbReference type="InterPro" id="IPR016032">
    <property type="entry name" value="Sig_transdc_resp-reg_C-effctor"/>
</dbReference>
<dbReference type="Proteomes" id="UP000236047">
    <property type="component" value="Unassembled WGS sequence"/>
</dbReference>
<dbReference type="PANTHER" id="PTHR43214:SF24">
    <property type="entry name" value="TRANSCRIPTIONAL REGULATORY PROTEIN NARL-RELATED"/>
    <property type="match status" value="1"/>
</dbReference>
<feature type="domain" description="Response regulatory" evidence="7">
    <location>
        <begin position="3"/>
        <end position="119"/>
    </location>
</feature>
<keyword evidence="9" id="KW-1185">Reference proteome</keyword>
<proteinExistence type="predicted"/>
<accession>A0A2N8PFS0</accession>
<dbReference type="Pfam" id="PF00072">
    <property type="entry name" value="Response_reg"/>
    <property type="match status" value="1"/>
</dbReference>
<dbReference type="Pfam" id="PF00196">
    <property type="entry name" value="GerE"/>
    <property type="match status" value="1"/>
</dbReference>
<evidence type="ECO:0000256" key="4">
    <source>
        <dbReference type="ARBA" id="ARBA00023163"/>
    </source>
</evidence>
<evidence type="ECO:0000259" key="7">
    <source>
        <dbReference type="PROSITE" id="PS50110"/>
    </source>
</evidence>
<evidence type="ECO:0000259" key="6">
    <source>
        <dbReference type="PROSITE" id="PS50043"/>
    </source>
</evidence>
<dbReference type="PROSITE" id="PS50110">
    <property type="entry name" value="RESPONSE_REGULATORY"/>
    <property type="match status" value="1"/>
</dbReference>
<keyword evidence="4" id="KW-0804">Transcription</keyword>
<dbReference type="InterPro" id="IPR058245">
    <property type="entry name" value="NreC/VraR/RcsB-like_REC"/>
</dbReference>
<dbReference type="EMBL" id="LJSN01000002">
    <property type="protein sequence ID" value="PNE39875.1"/>
    <property type="molecule type" value="Genomic_DNA"/>
</dbReference>
<feature type="domain" description="HTH luxR-type" evidence="6">
    <location>
        <begin position="148"/>
        <end position="213"/>
    </location>
</feature>
<comment type="caution">
    <text evidence="8">The sequence shown here is derived from an EMBL/GenBank/DDBJ whole genome shotgun (WGS) entry which is preliminary data.</text>
</comment>
<dbReference type="RefSeq" id="WP_102922563.1">
    <property type="nucleotide sequence ID" value="NZ_LJSN01000002.1"/>
</dbReference>
<dbReference type="GO" id="GO:0000160">
    <property type="term" value="P:phosphorelay signal transduction system"/>
    <property type="evidence" value="ECO:0007669"/>
    <property type="project" value="InterPro"/>
</dbReference>
<evidence type="ECO:0000313" key="9">
    <source>
        <dbReference type="Proteomes" id="UP000236047"/>
    </source>
</evidence>
<evidence type="ECO:0000256" key="3">
    <source>
        <dbReference type="ARBA" id="ARBA00023125"/>
    </source>
</evidence>
<evidence type="ECO:0000256" key="5">
    <source>
        <dbReference type="PROSITE-ProRule" id="PRU00169"/>
    </source>
</evidence>
<dbReference type="CDD" id="cd17535">
    <property type="entry name" value="REC_NarL-like"/>
    <property type="match status" value="1"/>
</dbReference>
<dbReference type="AlphaFoldDB" id="A0A2N8PFS0"/>
<dbReference type="PROSITE" id="PS00622">
    <property type="entry name" value="HTH_LUXR_1"/>
    <property type="match status" value="1"/>
</dbReference>
<name>A0A2N8PFS0_STRNR</name>
<reference evidence="9" key="1">
    <citation type="submission" date="2015-09" db="EMBL/GenBank/DDBJ databases">
        <authorList>
            <person name="Graham D.E."/>
            <person name="Mahan K.M."/>
            <person name="Klingeman D.M."/>
            <person name="Fida T."/>
            <person name="Giannone R.J."/>
            <person name="Hettich R.L."/>
            <person name="Parry R.J."/>
            <person name="Spain J.C."/>
        </authorList>
    </citation>
    <scope>NUCLEOTIDE SEQUENCE [LARGE SCALE GENOMIC DNA]</scope>
    <source>
        <strain evidence="9">JCM 4701</strain>
    </source>
</reference>
<organism evidence="8 9">
    <name type="scientific">Streptomyces noursei</name>
    <name type="common">Streptomyces albulus</name>
    <dbReference type="NCBI Taxonomy" id="1971"/>
    <lineage>
        <taxon>Bacteria</taxon>
        <taxon>Bacillati</taxon>
        <taxon>Actinomycetota</taxon>
        <taxon>Actinomycetes</taxon>
        <taxon>Kitasatosporales</taxon>
        <taxon>Streptomycetaceae</taxon>
        <taxon>Streptomyces</taxon>
    </lineage>
</organism>
<dbReference type="InterPro" id="IPR001789">
    <property type="entry name" value="Sig_transdc_resp-reg_receiver"/>
</dbReference>
<dbReference type="PROSITE" id="PS50043">
    <property type="entry name" value="HTH_LUXR_2"/>
    <property type="match status" value="1"/>
</dbReference>
<dbReference type="PANTHER" id="PTHR43214">
    <property type="entry name" value="TWO-COMPONENT RESPONSE REGULATOR"/>
    <property type="match status" value="1"/>
</dbReference>
<dbReference type="SMART" id="SM00421">
    <property type="entry name" value="HTH_LUXR"/>
    <property type="match status" value="1"/>
</dbReference>
<feature type="modified residue" description="4-aspartylphosphate" evidence="5">
    <location>
        <position position="54"/>
    </location>
</feature>
<dbReference type="SMART" id="SM00448">
    <property type="entry name" value="REC"/>
    <property type="match status" value="1"/>
</dbReference>
<dbReference type="SUPFAM" id="SSF52172">
    <property type="entry name" value="CheY-like"/>
    <property type="match status" value="1"/>
</dbReference>
<protein>
    <recommendedName>
        <fullName evidence="10">LuxR family transcriptional regulator</fullName>
    </recommendedName>
</protein>
<dbReference type="InterPro" id="IPR011006">
    <property type="entry name" value="CheY-like_superfamily"/>
</dbReference>
<dbReference type="Gene3D" id="3.40.50.2300">
    <property type="match status" value="1"/>
</dbReference>
<dbReference type="GO" id="GO:0003677">
    <property type="term" value="F:DNA binding"/>
    <property type="evidence" value="ECO:0007669"/>
    <property type="project" value="UniProtKB-KW"/>
</dbReference>
<gene>
    <name evidence="8" type="ORF">AOB60_01745</name>
</gene>
<evidence type="ECO:0008006" key="10">
    <source>
        <dbReference type="Google" id="ProtNLM"/>
    </source>
</evidence>
<keyword evidence="1 5" id="KW-0597">Phosphoprotein</keyword>
<dbReference type="CDD" id="cd06170">
    <property type="entry name" value="LuxR_C_like"/>
    <property type="match status" value="1"/>
</dbReference>
<dbReference type="PRINTS" id="PR00038">
    <property type="entry name" value="HTHLUXR"/>
</dbReference>
<evidence type="ECO:0000313" key="8">
    <source>
        <dbReference type="EMBL" id="PNE39875.1"/>
    </source>
</evidence>
<dbReference type="SUPFAM" id="SSF46894">
    <property type="entry name" value="C-terminal effector domain of the bipartite response regulators"/>
    <property type="match status" value="1"/>
</dbReference>
<evidence type="ECO:0000256" key="2">
    <source>
        <dbReference type="ARBA" id="ARBA00023015"/>
    </source>
</evidence>
<dbReference type="InterPro" id="IPR039420">
    <property type="entry name" value="WalR-like"/>
</dbReference>